<dbReference type="PROSITE" id="PS51257">
    <property type="entry name" value="PROKAR_LIPOPROTEIN"/>
    <property type="match status" value="1"/>
</dbReference>
<reference evidence="1" key="1">
    <citation type="submission" date="2019-08" db="EMBL/GenBank/DDBJ databases">
        <authorList>
            <person name="Kucharzyk K."/>
            <person name="Murdoch R.W."/>
            <person name="Higgins S."/>
            <person name="Loffler F."/>
        </authorList>
    </citation>
    <scope>NUCLEOTIDE SEQUENCE</scope>
</reference>
<evidence type="ECO:0008006" key="2">
    <source>
        <dbReference type="Google" id="ProtNLM"/>
    </source>
</evidence>
<evidence type="ECO:0000313" key="1">
    <source>
        <dbReference type="EMBL" id="MPL69964.1"/>
    </source>
</evidence>
<protein>
    <recommendedName>
        <fullName evidence="2">Lipoprotein</fullName>
    </recommendedName>
</protein>
<gene>
    <name evidence="1" type="ORF">SDC9_15715</name>
</gene>
<comment type="caution">
    <text evidence="1">The sequence shown here is derived from an EMBL/GenBank/DDBJ whole genome shotgun (WGS) entry which is preliminary data.</text>
</comment>
<proteinExistence type="predicted"/>
<organism evidence="1">
    <name type="scientific">bioreactor metagenome</name>
    <dbReference type="NCBI Taxonomy" id="1076179"/>
    <lineage>
        <taxon>unclassified sequences</taxon>
        <taxon>metagenomes</taxon>
        <taxon>ecological metagenomes</taxon>
    </lineage>
</organism>
<dbReference type="EMBL" id="VSSQ01000050">
    <property type="protein sequence ID" value="MPL69964.1"/>
    <property type="molecule type" value="Genomic_DNA"/>
</dbReference>
<dbReference type="AlphaFoldDB" id="A0A644TSM9"/>
<accession>A0A644TSM9</accession>
<name>A0A644TSM9_9ZZZZ</name>
<sequence length="163" mass="19339">MKKLLLILLVFLIPVIYSCKDDNDDSEDPNNQNTTNYPSNQLWGTYTLNENNGYDDFIYYPGLYSHYTFRSFDDKSFLIWGYIGPSVRSYAEMYKRGDYYYELSTHGVPLRPNKRMKGKYRYNYISPDSSYDFIGIYSSDTNFNDTIGTFYFRQISRDTLNLK</sequence>